<keyword evidence="1" id="KW-0732">Signal</keyword>
<dbReference type="Gene3D" id="2.60.120.380">
    <property type="match status" value="1"/>
</dbReference>
<reference evidence="2 3" key="1">
    <citation type="submission" date="2016-10" db="EMBL/GenBank/DDBJ databases">
        <authorList>
            <person name="de Groot N.N."/>
        </authorList>
    </citation>
    <scope>NUCLEOTIDE SEQUENCE [LARGE SCALE GENOMIC DNA]</scope>
    <source>
        <strain evidence="2 3">Nm1</strain>
    </source>
</reference>
<name>A0A1H3PN09_9PROT</name>
<evidence type="ECO:0000313" key="2">
    <source>
        <dbReference type="EMBL" id="SDZ02406.1"/>
    </source>
</evidence>
<evidence type="ECO:0008006" key="4">
    <source>
        <dbReference type="Google" id="ProtNLM"/>
    </source>
</evidence>
<accession>A0A1H3PN09</accession>
<feature type="chain" id="PRO_5011615982" description="F5/8 type C domain-containing protein" evidence="1">
    <location>
        <begin position="22"/>
        <end position="350"/>
    </location>
</feature>
<dbReference type="AlphaFoldDB" id="A0A1H3PN09"/>
<proteinExistence type="predicted"/>
<feature type="signal peptide" evidence="1">
    <location>
        <begin position="1"/>
        <end position="21"/>
    </location>
</feature>
<dbReference type="RefSeq" id="WP_090415851.1">
    <property type="nucleotide sequence ID" value="NZ_FNOY01000104.1"/>
</dbReference>
<sequence>MKTQLLLSAVIASICANPVLANERSTFDPATHIVDIPQLFIKNDPSQTSFHVGMKYLGGTACEVAWITPNANACYEPTPAQGEFKGEWDINERHNYQFTVPNDAGGGYARVILVTSDPNTIPWLTIKPNNDPGAIFSGSSAQLANEQRRDVIFEAYPGQTYFLEVSPFFNGNAPMPYTLTWEFFSRVDCYEPNNGKTPDIARATAKSIPLNQTIEAYAIAGFREYYIESRGEQTSDWYRIDLDQPATIKLEQIHSPSNIKARFRLFDAQNRNIRMNVEGVAQGINEDTFGRLVKYESVTLDAGSYLIETTFDVDRVNASANIPGRKADLSKGEQIPDHFNTLYKFTVLSQ</sequence>
<evidence type="ECO:0000256" key="1">
    <source>
        <dbReference type="SAM" id="SignalP"/>
    </source>
</evidence>
<dbReference type="EMBL" id="FNOY01000104">
    <property type="protein sequence ID" value="SDZ02406.1"/>
    <property type="molecule type" value="Genomic_DNA"/>
</dbReference>
<dbReference type="Proteomes" id="UP000198640">
    <property type="component" value="Unassembled WGS sequence"/>
</dbReference>
<gene>
    <name evidence="2" type="ORF">SAMN05421881_11043</name>
</gene>
<evidence type="ECO:0000313" key="3">
    <source>
        <dbReference type="Proteomes" id="UP000198640"/>
    </source>
</evidence>
<protein>
    <recommendedName>
        <fullName evidence="4">F5/8 type C domain-containing protein</fullName>
    </recommendedName>
</protein>
<keyword evidence="3" id="KW-1185">Reference proteome</keyword>
<dbReference type="OrthoDB" id="9804047at2"/>
<organism evidence="2 3">
    <name type="scientific">Nitrosomonas halophila</name>
    <dbReference type="NCBI Taxonomy" id="44576"/>
    <lineage>
        <taxon>Bacteria</taxon>
        <taxon>Pseudomonadati</taxon>
        <taxon>Pseudomonadota</taxon>
        <taxon>Betaproteobacteria</taxon>
        <taxon>Nitrosomonadales</taxon>
        <taxon>Nitrosomonadaceae</taxon>
        <taxon>Nitrosomonas</taxon>
    </lineage>
</organism>